<dbReference type="Proteomes" id="UP000241818">
    <property type="component" value="Unassembled WGS sequence"/>
</dbReference>
<evidence type="ECO:0000313" key="2">
    <source>
        <dbReference type="Proteomes" id="UP000241818"/>
    </source>
</evidence>
<dbReference type="EMBL" id="KZ679011">
    <property type="protein sequence ID" value="PSS18364.1"/>
    <property type="molecule type" value="Genomic_DNA"/>
</dbReference>
<protein>
    <submittedName>
        <fullName evidence="1">Uncharacterized protein</fullName>
    </submittedName>
</protein>
<dbReference type="GeneID" id="36574725"/>
<keyword evidence="2" id="KW-1185">Reference proteome</keyword>
<dbReference type="AlphaFoldDB" id="A0A2T3B1B8"/>
<proteinExistence type="predicted"/>
<dbReference type="RefSeq" id="XP_024720716.1">
    <property type="nucleotide sequence ID" value="XM_024866644.1"/>
</dbReference>
<evidence type="ECO:0000313" key="1">
    <source>
        <dbReference type="EMBL" id="PSS18364.1"/>
    </source>
</evidence>
<dbReference type="OrthoDB" id="3597981at2759"/>
<name>A0A2T3B1B8_AMORE</name>
<reference evidence="1 2" key="1">
    <citation type="journal article" date="2018" name="New Phytol.">
        <title>Comparative genomics and transcriptomics depict ericoid mycorrhizal fungi as versatile saprotrophs and plant mutualists.</title>
        <authorList>
            <person name="Martino E."/>
            <person name="Morin E."/>
            <person name="Grelet G.A."/>
            <person name="Kuo A."/>
            <person name="Kohler A."/>
            <person name="Daghino S."/>
            <person name="Barry K.W."/>
            <person name="Cichocki N."/>
            <person name="Clum A."/>
            <person name="Dockter R.B."/>
            <person name="Hainaut M."/>
            <person name="Kuo R.C."/>
            <person name="LaButti K."/>
            <person name="Lindahl B.D."/>
            <person name="Lindquist E.A."/>
            <person name="Lipzen A."/>
            <person name="Khouja H.R."/>
            <person name="Magnuson J."/>
            <person name="Murat C."/>
            <person name="Ohm R.A."/>
            <person name="Singer S.W."/>
            <person name="Spatafora J.W."/>
            <person name="Wang M."/>
            <person name="Veneault-Fourrey C."/>
            <person name="Henrissat B."/>
            <person name="Grigoriev I.V."/>
            <person name="Martin F.M."/>
            <person name="Perotto S."/>
        </authorList>
    </citation>
    <scope>NUCLEOTIDE SEQUENCE [LARGE SCALE GENOMIC DNA]</scope>
    <source>
        <strain evidence="1 2">ATCC 22711</strain>
    </source>
</reference>
<organism evidence="1 2">
    <name type="scientific">Amorphotheca resinae ATCC 22711</name>
    <dbReference type="NCBI Taxonomy" id="857342"/>
    <lineage>
        <taxon>Eukaryota</taxon>
        <taxon>Fungi</taxon>
        <taxon>Dikarya</taxon>
        <taxon>Ascomycota</taxon>
        <taxon>Pezizomycotina</taxon>
        <taxon>Leotiomycetes</taxon>
        <taxon>Helotiales</taxon>
        <taxon>Amorphothecaceae</taxon>
        <taxon>Amorphotheca</taxon>
    </lineage>
</organism>
<dbReference type="InParanoid" id="A0A2T3B1B8"/>
<gene>
    <name evidence="1" type="ORF">M430DRAFT_34940</name>
</gene>
<sequence length="69" mass="7922">MVSPEECFQAIINDRTHTILLITEDELAIDDRMLESAAKLHAEAIKRVIGLKRTATDNLSRTHHPRKMR</sequence>
<accession>A0A2T3B1B8</accession>